<dbReference type="SUPFAM" id="SSF50978">
    <property type="entry name" value="WD40 repeat-like"/>
    <property type="match status" value="1"/>
</dbReference>
<keyword evidence="7" id="KW-1185">Reference proteome</keyword>
<dbReference type="GO" id="GO:0005737">
    <property type="term" value="C:cytoplasm"/>
    <property type="evidence" value="ECO:0007669"/>
    <property type="project" value="TreeGrafter"/>
</dbReference>
<feature type="repeat" description="WD" evidence="3">
    <location>
        <begin position="46"/>
        <end position="78"/>
    </location>
</feature>
<feature type="compositionally biased region" description="Basic and acidic residues" evidence="4">
    <location>
        <begin position="297"/>
        <end position="306"/>
    </location>
</feature>
<keyword evidence="2" id="KW-0677">Repeat</keyword>
<evidence type="ECO:0000313" key="7">
    <source>
        <dbReference type="Proteomes" id="UP000636800"/>
    </source>
</evidence>
<evidence type="ECO:0000256" key="2">
    <source>
        <dbReference type="ARBA" id="ARBA00022737"/>
    </source>
</evidence>
<dbReference type="InterPro" id="IPR001680">
    <property type="entry name" value="WD40_rpt"/>
</dbReference>
<reference evidence="7 8" key="1">
    <citation type="journal article" date="2020" name="Nat. Food">
        <title>A phased Vanilla planifolia genome enables genetic improvement of flavour and production.</title>
        <authorList>
            <person name="Hasing T."/>
            <person name="Tang H."/>
            <person name="Brym M."/>
            <person name="Khazi F."/>
            <person name="Huang T."/>
            <person name="Chambers A.H."/>
        </authorList>
    </citation>
    <scope>NUCLEOTIDE SEQUENCE [LARGE SCALE GENOMIC DNA]</scope>
    <source>
        <tissue evidence="6">Leaf</tissue>
    </source>
</reference>
<evidence type="ECO:0000313" key="8">
    <source>
        <dbReference type="Proteomes" id="UP000639772"/>
    </source>
</evidence>
<dbReference type="PANTHER" id="PTHR15574:SF21">
    <property type="entry name" value="DDB1- AND CUL4-ASSOCIATED FACTOR 8"/>
    <property type="match status" value="1"/>
</dbReference>
<feature type="compositionally biased region" description="Acidic residues" evidence="4">
    <location>
        <begin position="429"/>
        <end position="448"/>
    </location>
</feature>
<gene>
    <name evidence="6" type="ORF">HPP92_022053</name>
    <name evidence="5" type="ORF">HPP92_022384</name>
</gene>
<evidence type="ECO:0000313" key="5">
    <source>
        <dbReference type="EMBL" id="KAG0457227.1"/>
    </source>
</evidence>
<dbReference type="AlphaFoldDB" id="A0A835PUM1"/>
<dbReference type="Gene3D" id="2.130.10.10">
    <property type="entry name" value="YVTN repeat-like/Quinoprotein amine dehydrogenase"/>
    <property type="match status" value="1"/>
</dbReference>
<keyword evidence="1 3" id="KW-0853">WD repeat</keyword>
<dbReference type="InterPro" id="IPR045151">
    <property type="entry name" value="DCAF8"/>
</dbReference>
<dbReference type="InterPro" id="IPR036322">
    <property type="entry name" value="WD40_repeat_dom_sf"/>
</dbReference>
<dbReference type="EMBL" id="JADCNM010000012">
    <property type="protein sequence ID" value="KAG0458925.1"/>
    <property type="molecule type" value="Genomic_DNA"/>
</dbReference>
<dbReference type="SMART" id="SM00320">
    <property type="entry name" value="WD40"/>
    <property type="match status" value="6"/>
</dbReference>
<feature type="region of interest" description="Disordered" evidence="4">
    <location>
        <begin position="429"/>
        <end position="456"/>
    </location>
</feature>
<dbReference type="PROSITE" id="PS50082">
    <property type="entry name" value="WD_REPEATS_2"/>
    <property type="match status" value="1"/>
</dbReference>
<dbReference type="EMBL" id="JADCNL010000012">
    <property type="protein sequence ID" value="KAG0457227.1"/>
    <property type="molecule type" value="Genomic_DNA"/>
</dbReference>
<dbReference type="PROSITE" id="PS50294">
    <property type="entry name" value="WD_REPEATS_REGION"/>
    <property type="match status" value="1"/>
</dbReference>
<dbReference type="Proteomes" id="UP000639772">
    <property type="component" value="Chromosome 12"/>
</dbReference>
<dbReference type="Pfam" id="PF00400">
    <property type="entry name" value="WD40"/>
    <property type="match status" value="3"/>
</dbReference>
<dbReference type="PANTHER" id="PTHR15574">
    <property type="entry name" value="WD REPEAT DOMAIN-CONTAINING FAMILY"/>
    <property type="match status" value="1"/>
</dbReference>
<evidence type="ECO:0000256" key="3">
    <source>
        <dbReference type="PROSITE-ProRule" id="PRU00221"/>
    </source>
</evidence>
<protein>
    <submittedName>
        <fullName evidence="6">Uncharacterized protein</fullName>
    </submittedName>
</protein>
<organism evidence="6 8">
    <name type="scientific">Vanilla planifolia</name>
    <name type="common">Vanilla</name>
    <dbReference type="NCBI Taxonomy" id="51239"/>
    <lineage>
        <taxon>Eukaryota</taxon>
        <taxon>Viridiplantae</taxon>
        <taxon>Streptophyta</taxon>
        <taxon>Embryophyta</taxon>
        <taxon>Tracheophyta</taxon>
        <taxon>Spermatophyta</taxon>
        <taxon>Magnoliopsida</taxon>
        <taxon>Liliopsida</taxon>
        <taxon>Asparagales</taxon>
        <taxon>Orchidaceae</taxon>
        <taxon>Vanilloideae</taxon>
        <taxon>Vanilleae</taxon>
        <taxon>Vanilla</taxon>
    </lineage>
</organism>
<dbReference type="GO" id="GO:0080008">
    <property type="term" value="C:Cul4-RING E3 ubiquitin ligase complex"/>
    <property type="evidence" value="ECO:0007669"/>
    <property type="project" value="TreeGrafter"/>
</dbReference>
<evidence type="ECO:0000256" key="1">
    <source>
        <dbReference type="ARBA" id="ARBA00022574"/>
    </source>
</evidence>
<dbReference type="Proteomes" id="UP000636800">
    <property type="component" value="Chromosome 12"/>
</dbReference>
<name>A0A835PUM1_VANPL</name>
<evidence type="ECO:0000256" key="4">
    <source>
        <dbReference type="SAM" id="MobiDB-lite"/>
    </source>
</evidence>
<dbReference type="InterPro" id="IPR015943">
    <property type="entry name" value="WD40/YVTN_repeat-like_dom_sf"/>
</dbReference>
<feature type="region of interest" description="Disordered" evidence="4">
    <location>
        <begin position="292"/>
        <end position="313"/>
    </location>
</feature>
<sequence>MAEAASGCRLIDIRLREVGALAPRSFFRRAAASLDLFLRLGIQKKLEKHRGCVNTVGFNADGNILISGSDDRMVMLWDWEFGTVKTSFHSGHTNNIFHARFMPYTDDMTIVTCAADGEVRLAQLLDDGHVARRTLAKHDKRVHKFAIEPGSPNLLYSCGEDGLVQQIDLRTQTATKLFKCKAIKDESNYVPILRLHAIAIDPRNPNHFSIAGSDEYARLYDVRKCNWDGKTCSNPIDCFCPPHLIGDEIVGITGLAFSDQSELLVSYNSDLIYLFSKDQGLGSNPLLEAPMPSSMDIDSREKKKNENSVYSSSEDSNSYCVLQAFGGHHNFNTVKGVSFLGPSCEYVASGSDSGHVFIWSKRNGKLLRVMEADKKVVNCVEPHPWLTMIATSGIENDIKIWMPIAEESVAPVDVNQIMMHNEVDWFDNDDFDSDDDFEDEDDSMDDNDINYSSDID</sequence>
<dbReference type="OrthoDB" id="4869960at2759"/>
<comment type="caution">
    <text evidence="6">The sequence shown here is derived from an EMBL/GenBank/DDBJ whole genome shotgun (WGS) entry which is preliminary data.</text>
</comment>
<proteinExistence type="predicted"/>
<accession>A0A835PUM1</accession>
<evidence type="ECO:0000313" key="6">
    <source>
        <dbReference type="EMBL" id="KAG0458925.1"/>
    </source>
</evidence>